<dbReference type="PANTHER" id="PTHR38733:SF1">
    <property type="entry name" value="TYPE IV METHYL-DIRECTED RESTRICTION ENZYME ECOKMCRBC"/>
    <property type="match status" value="1"/>
</dbReference>
<keyword evidence="2" id="KW-1185">Reference proteome</keyword>
<gene>
    <name evidence="1" type="ORF">BDD21_4476</name>
</gene>
<reference evidence="1 2" key="1">
    <citation type="submission" date="2018-10" db="EMBL/GenBank/DDBJ databases">
        <title>Genomic Encyclopedia of Archaeal and Bacterial Type Strains, Phase II (KMG-II): from individual species to whole genera.</title>
        <authorList>
            <person name="Goeker M."/>
        </authorList>
    </citation>
    <scope>NUCLEOTIDE SEQUENCE [LARGE SCALE GENOMIC DNA]</scope>
    <source>
        <strain evidence="1 2">DSM 235</strain>
    </source>
</reference>
<dbReference type="AlphaFoldDB" id="A0A495VC64"/>
<dbReference type="Pfam" id="PF10117">
    <property type="entry name" value="McrBC"/>
    <property type="match status" value="1"/>
</dbReference>
<dbReference type="OrthoDB" id="307209at2"/>
<dbReference type="InterPro" id="IPR019292">
    <property type="entry name" value="McrC"/>
</dbReference>
<comment type="caution">
    <text evidence="1">The sequence shown here is derived from an EMBL/GenBank/DDBJ whole genome shotgun (WGS) entry which is preliminary data.</text>
</comment>
<evidence type="ECO:0000313" key="2">
    <source>
        <dbReference type="Proteomes" id="UP000274556"/>
    </source>
</evidence>
<protein>
    <submittedName>
        <fullName evidence="1">5-methylcytosine-specific restriction enzyme subunit McrC</fullName>
    </submittedName>
</protein>
<accession>A0A495VC64</accession>
<organism evidence="1 2">
    <name type="scientific">Thiocapsa rosea</name>
    <dbReference type="NCBI Taxonomy" id="69360"/>
    <lineage>
        <taxon>Bacteria</taxon>
        <taxon>Pseudomonadati</taxon>
        <taxon>Pseudomonadota</taxon>
        <taxon>Gammaproteobacteria</taxon>
        <taxon>Chromatiales</taxon>
        <taxon>Chromatiaceae</taxon>
        <taxon>Thiocapsa</taxon>
    </lineage>
</organism>
<dbReference type="PANTHER" id="PTHR38733">
    <property type="entry name" value="PROTEIN MCRC"/>
    <property type="match status" value="1"/>
</dbReference>
<sequence length="468" mass="52433">MNGVTIYEFDALMTASSGVSCAEGLYPVPDKIFGWLEEQSLRNSGTGEAAWLRLTQRRGRRVVQVTSFVGVIRAPDGFQIEVLPKVGKAIGGGAVEARQLLIEMLRCLQGFRHVQTESAKLSAARMPLLEVFIAEFLRTVEGIVKRGLRSDYVSRQSNLFALRGKLLTAPHLRENLYRADRFFTEHDAFSIDRPENRLIHTALRRVLMLSASQANQQLARELRFVFEDVPVSAQPGVDFQRVRLDRGMGYYADALAWARLILEEESPLACTGAHRAPSLLFPMEALFEAFVAKHLARQLARPLILKTQALSHHLVRHREQNWFRLKPDLVVRHADHDSLVLDTKWKLLDALKANGTDKYGLSQSDIYQLQAYGQSYLDGRGDVVLIYPKTADFDRPLPVFEFPKLEGLRLWVLPFCLKTRGLEVPSEAPFADAFTADGGAETTEAELCSGGTALSTTEIQRRAAFGLP</sequence>
<name>A0A495VC64_9GAMM</name>
<evidence type="ECO:0000313" key="1">
    <source>
        <dbReference type="EMBL" id="RKT46932.1"/>
    </source>
</evidence>
<proteinExistence type="predicted"/>
<dbReference type="EMBL" id="RBXL01000001">
    <property type="protein sequence ID" value="RKT46932.1"/>
    <property type="molecule type" value="Genomic_DNA"/>
</dbReference>
<dbReference type="Proteomes" id="UP000274556">
    <property type="component" value="Unassembled WGS sequence"/>
</dbReference>